<keyword evidence="1" id="KW-1133">Transmembrane helix</keyword>
<keyword evidence="1" id="KW-0472">Membrane</keyword>
<gene>
    <name evidence="2" type="ORF">CEW89_00100</name>
</gene>
<dbReference type="EMBL" id="CP022196">
    <property type="protein sequence ID" value="ATG46113.1"/>
    <property type="molecule type" value="Genomic_DNA"/>
</dbReference>
<evidence type="ECO:0000313" key="2">
    <source>
        <dbReference type="EMBL" id="ATG46113.1"/>
    </source>
</evidence>
<reference evidence="2 3" key="1">
    <citation type="submission" date="2017-06" db="EMBL/GenBank/DDBJ databases">
        <title>Celeribacter sp. TSPH2 complete genome sequence.</title>
        <authorList>
            <person name="Woo J.-H."/>
            <person name="Kim H.-S."/>
        </authorList>
    </citation>
    <scope>NUCLEOTIDE SEQUENCE [LARGE SCALE GENOMIC DNA]</scope>
    <source>
        <strain evidence="2 3">TSPH2</strain>
    </source>
</reference>
<dbReference type="AlphaFoldDB" id="A0A291G785"/>
<keyword evidence="3" id="KW-1185">Reference proteome</keyword>
<organism evidence="2 3">
    <name type="scientific">Celeribacter ethanolicus</name>
    <dbReference type="NCBI Taxonomy" id="1758178"/>
    <lineage>
        <taxon>Bacteria</taxon>
        <taxon>Pseudomonadati</taxon>
        <taxon>Pseudomonadota</taxon>
        <taxon>Alphaproteobacteria</taxon>
        <taxon>Rhodobacterales</taxon>
        <taxon>Roseobacteraceae</taxon>
        <taxon>Celeribacter</taxon>
    </lineage>
</organism>
<protein>
    <submittedName>
        <fullName evidence="2">Uncharacterized protein</fullName>
    </submittedName>
</protein>
<accession>A0A291G785</accession>
<evidence type="ECO:0000313" key="3">
    <source>
        <dbReference type="Proteomes" id="UP000217935"/>
    </source>
</evidence>
<feature type="transmembrane region" description="Helical" evidence="1">
    <location>
        <begin position="35"/>
        <end position="58"/>
    </location>
</feature>
<keyword evidence="1" id="KW-0812">Transmembrane</keyword>
<dbReference type="PROSITE" id="PS51257">
    <property type="entry name" value="PROKAR_LIPOPROTEIN"/>
    <property type="match status" value="1"/>
</dbReference>
<dbReference type="RefSeq" id="WP_096804452.1">
    <property type="nucleotide sequence ID" value="NZ_CP022196.1"/>
</dbReference>
<dbReference type="KEGG" id="ceh:CEW89_00100"/>
<evidence type="ECO:0000256" key="1">
    <source>
        <dbReference type="SAM" id="Phobius"/>
    </source>
</evidence>
<sequence length="102" mass="10631">MAGMAFKALGLALLVLPWLAVPLAGWFGCKGRWPFALILALHLTLGSWVLFFALEYVVNQGHLTGGPSSAIAAALTQALIAFVLSLAALGGGLLWRRNAGAT</sequence>
<dbReference type="Proteomes" id="UP000217935">
    <property type="component" value="Chromosome"/>
</dbReference>
<proteinExistence type="predicted"/>
<feature type="transmembrane region" description="Helical" evidence="1">
    <location>
        <begin position="70"/>
        <end position="95"/>
    </location>
</feature>
<name>A0A291G785_9RHOB</name>